<comment type="caution">
    <text evidence="1">The sequence shown here is derived from an EMBL/GenBank/DDBJ whole genome shotgun (WGS) entry which is preliminary data.</text>
</comment>
<gene>
    <name evidence="1" type="ORF">RHMOL_Rhmol01G0189500</name>
</gene>
<name>A0ACC0Q2T4_RHOML</name>
<accession>A0ACC0Q2T4</accession>
<dbReference type="Proteomes" id="UP001062846">
    <property type="component" value="Chromosome 1"/>
</dbReference>
<reference evidence="1" key="1">
    <citation type="submission" date="2022-02" db="EMBL/GenBank/DDBJ databases">
        <title>Plant Genome Project.</title>
        <authorList>
            <person name="Zhang R.-G."/>
        </authorList>
    </citation>
    <scope>NUCLEOTIDE SEQUENCE</scope>
    <source>
        <strain evidence="1">AT1</strain>
    </source>
</reference>
<dbReference type="EMBL" id="CM046388">
    <property type="protein sequence ID" value="KAI8572328.1"/>
    <property type="molecule type" value="Genomic_DNA"/>
</dbReference>
<keyword evidence="2" id="KW-1185">Reference proteome</keyword>
<organism evidence="1 2">
    <name type="scientific">Rhododendron molle</name>
    <name type="common">Chinese azalea</name>
    <name type="synonym">Azalea mollis</name>
    <dbReference type="NCBI Taxonomy" id="49168"/>
    <lineage>
        <taxon>Eukaryota</taxon>
        <taxon>Viridiplantae</taxon>
        <taxon>Streptophyta</taxon>
        <taxon>Embryophyta</taxon>
        <taxon>Tracheophyta</taxon>
        <taxon>Spermatophyta</taxon>
        <taxon>Magnoliopsida</taxon>
        <taxon>eudicotyledons</taxon>
        <taxon>Gunneridae</taxon>
        <taxon>Pentapetalae</taxon>
        <taxon>asterids</taxon>
        <taxon>Ericales</taxon>
        <taxon>Ericaceae</taxon>
        <taxon>Ericoideae</taxon>
        <taxon>Rhodoreae</taxon>
        <taxon>Rhododendron</taxon>
    </lineage>
</organism>
<evidence type="ECO:0000313" key="1">
    <source>
        <dbReference type="EMBL" id="KAI8572328.1"/>
    </source>
</evidence>
<sequence>MKRSAFGQKEMQSSSFSKKPFSPPRIKEEHKNAKKNSAQKKCLGCRCARTATNNGKFKSPSMSLDEQTDDVPRPDIRGTILGLHGVDGAGGSTSIYNLQHYMAYLGGPQDSQFSKYCPEAAHYDFLEFE</sequence>
<evidence type="ECO:0000313" key="2">
    <source>
        <dbReference type="Proteomes" id="UP001062846"/>
    </source>
</evidence>
<protein>
    <submittedName>
        <fullName evidence="1">Uncharacterized protein</fullName>
    </submittedName>
</protein>
<proteinExistence type="predicted"/>